<evidence type="ECO:0000256" key="6">
    <source>
        <dbReference type="ARBA" id="ARBA00029466"/>
    </source>
</evidence>
<evidence type="ECO:0000256" key="7">
    <source>
        <dbReference type="SAM" id="MobiDB-lite"/>
    </source>
</evidence>
<dbReference type="CDD" id="cd00221">
    <property type="entry name" value="Vsr"/>
    <property type="match status" value="1"/>
</dbReference>
<comment type="caution">
    <text evidence="8">The sequence shown here is derived from an EMBL/GenBank/DDBJ whole genome shotgun (WGS) entry which is preliminary data.</text>
</comment>
<dbReference type="GO" id="GO:0006298">
    <property type="term" value="P:mismatch repair"/>
    <property type="evidence" value="ECO:0007669"/>
    <property type="project" value="InterPro"/>
</dbReference>
<evidence type="ECO:0000256" key="1">
    <source>
        <dbReference type="ARBA" id="ARBA00022722"/>
    </source>
</evidence>
<evidence type="ECO:0000313" key="9">
    <source>
        <dbReference type="Proteomes" id="UP000192601"/>
    </source>
</evidence>
<accession>A0A1X0KHE0</accession>
<dbReference type="Gene3D" id="3.40.960.10">
    <property type="entry name" value="VSR Endonuclease"/>
    <property type="match status" value="1"/>
</dbReference>
<dbReference type="SUPFAM" id="SSF52980">
    <property type="entry name" value="Restriction endonuclease-like"/>
    <property type="match status" value="1"/>
</dbReference>
<gene>
    <name evidence="8" type="ORF">BST44_08280</name>
</gene>
<dbReference type="Proteomes" id="UP000192601">
    <property type="component" value="Unassembled WGS sequence"/>
</dbReference>
<protein>
    <submittedName>
        <fullName evidence="8">Very short patch repair endonuclease</fullName>
    </submittedName>
</protein>
<evidence type="ECO:0000313" key="8">
    <source>
        <dbReference type="EMBL" id="ORB74670.1"/>
    </source>
</evidence>
<organism evidence="8 9">
    <name type="scientific">Mycobacterium scrofulaceum</name>
    <dbReference type="NCBI Taxonomy" id="1783"/>
    <lineage>
        <taxon>Bacteria</taxon>
        <taxon>Bacillati</taxon>
        <taxon>Actinomycetota</taxon>
        <taxon>Actinomycetes</taxon>
        <taxon>Mycobacteriales</taxon>
        <taxon>Mycobacteriaceae</taxon>
        <taxon>Mycobacterium</taxon>
    </lineage>
</organism>
<evidence type="ECO:0000256" key="5">
    <source>
        <dbReference type="ARBA" id="ARBA00023204"/>
    </source>
</evidence>
<evidence type="ECO:0000256" key="2">
    <source>
        <dbReference type="ARBA" id="ARBA00022759"/>
    </source>
</evidence>
<reference evidence="8 9" key="1">
    <citation type="submission" date="2017-02" db="EMBL/GenBank/DDBJ databases">
        <title>The new phylogeny of genus Mycobacterium.</title>
        <authorList>
            <person name="Tortoli E."/>
            <person name="Trovato A."/>
            <person name="Cirillo D.M."/>
        </authorList>
    </citation>
    <scope>NUCLEOTIDE SEQUENCE [LARGE SCALE GENOMIC DNA]</scope>
    <source>
        <strain evidence="8 9">DSM 43992</strain>
    </source>
</reference>
<dbReference type="EMBL" id="MVIJ01000009">
    <property type="protein sequence ID" value="ORB74670.1"/>
    <property type="molecule type" value="Genomic_DNA"/>
</dbReference>
<evidence type="ECO:0000256" key="4">
    <source>
        <dbReference type="ARBA" id="ARBA00022801"/>
    </source>
</evidence>
<sequence length="141" mass="16124">MVGSWASSAGVRASMQANKSRDTKPEVALRSAVHALGLRYRVSTQPIKGLRRTADLVFPRARVAVFLDGCFWHGCPEHHTVAVTNAKYWSDKVVENKSRDRDTDQRLNEAGWVSLRIWEHEDPYEAALRVRDVVTRRLRVR</sequence>
<keyword evidence="1" id="KW-0540">Nuclease</keyword>
<dbReference type="NCBIfam" id="TIGR00632">
    <property type="entry name" value="vsr"/>
    <property type="match status" value="1"/>
</dbReference>
<dbReference type="InterPro" id="IPR004603">
    <property type="entry name" value="DNA_mismatch_endonuc_vsr"/>
</dbReference>
<evidence type="ECO:0000256" key="3">
    <source>
        <dbReference type="ARBA" id="ARBA00022763"/>
    </source>
</evidence>
<dbReference type="RefSeq" id="WP_208619751.1">
    <property type="nucleotide sequence ID" value="NZ_MVIJ01000009.1"/>
</dbReference>
<keyword evidence="5" id="KW-0234">DNA repair</keyword>
<keyword evidence="4" id="KW-0378">Hydrolase</keyword>
<dbReference type="GO" id="GO:0016787">
    <property type="term" value="F:hydrolase activity"/>
    <property type="evidence" value="ECO:0007669"/>
    <property type="project" value="UniProtKB-KW"/>
</dbReference>
<keyword evidence="2 8" id="KW-0255">Endonuclease</keyword>
<dbReference type="STRING" id="1783.BST44_08280"/>
<dbReference type="AlphaFoldDB" id="A0A1X0KHE0"/>
<name>A0A1X0KHE0_MYCSC</name>
<keyword evidence="3" id="KW-0227">DNA damage</keyword>
<dbReference type="GO" id="GO:0004519">
    <property type="term" value="F:endonuclease activity"/>
    <property type="evidence" value="ECO:0007669"/>
    <property type="project" value="UniProtKB-KW"/>
</dbReference>
<comment type="similarity">
    <text evidence="6">Belongs to the Vsr family.</text>
</comment>
<feature type="region of interest" description="Disordered" evidence="7">
    <location>
        <begin position="1"/>
        <end position="25"/>
    </location>
</feature>
<proteinExistence type="inferred from homology"/>
<dbReference type="Pfam" id="PF03852">
    <property type="entry name" value="Vsr"/>
    <property type="match status" value="1"/>
</dbReference>
<dbReference type="InterPro" id="IPR011335">
    <property type="entry name" value="Restrct_endonuc-II-like"/>
</dbReference>
<keyword evidence="9" id="KW-1185">Reference proteome</keyword>